<name>A0AAU9KSJ2_9STRA</name>
<sequence length="167" mass="17802">MNWILVAPEFDPESIDALVIPSKAALAAAVAGSSGLGVVLRELSSDDTMTSMSKSMSSEPLEPSLLKEALILPTVMPSKLLELLDEAEPPKLSEGLSIKDDVISLAFSKSPDPSEEFMNELEDEDSIENEALIEPSAADAVAIEIVRTSGVRNFIGLELSSGQFVVR</sequence>
<comment type="caution">
    <text evidence="1">The sequence shown here is derived from an EMBL/GenBank/DDBJ whole genome shotgun (WGS) entry which is preliminary data.</text>
</comment>
<evidence type="ECO:0000313" key="1">
    <source>
        <dbReference type="EMBL" id="CAH0475364.1"/>
    </source>
</evidence>
<organism evidence="1 2">
    <name type="scientific">Peronospora belbahrii</name>
    <dbReference type="NCBI Taxonomy" id="622444"/>
    <lineage>
        <taxon>Eukaryota</taxon>
        <taxon>Sar</taxon>
        <taxon>Stramenopiles</taxon>
        <taxon>Oomycota</taxon>
        <taxon>Peronosporomycetes</taxon>
        <taxon>Peronosporales</taxon>
        <taxon>Peronosporaceae</taxon>
        <taxon>Peronospora</taxon>
    </lineage>
</organism>
<dbReference type="AlphaFoldDB" id="A0AAU9KSJ2"/>
<gene>
    <name evidence="1" type="ORF">PBS003_LOCUS2180</name>
</gene>
<dbReference type="EMBL" id="CAKKTJ010000124">
    <property type="protein sequence ID" value="CAH0475364.1"/>
    <property type="molecule type" value="Genomic_DNA"/>
</dbReference>
<dbReference type="Proteomes" id="UP001160483">
    <property type="component" value="Unassembled WGS sequence"/>
</dbReference>
<reference evidence="1" key="1">
    <citation type="submission" date="2021-11" db="EMBL/GenBank/DDBJ databases">
        <authorList>
            <person name="Islam A."/>
            <person name="Islam S."/>
            <person name="Flora M.S."/>
            <person name="Rahman M."/>
            <person name="Ziaur R.M."/>
            <person name="Epstein J.H."/>
            <person name="Hassan M."/>
            <person name="Klassen M."/>
            <person name="Woodard K."/>
            <person name="Webb A."/>
            <person name="Webby R.J."/>
            <person name="El Zowalaty M.E."/>
        </authorList>
    </citation>
    <scope>NUCLEOTIDE SEQUENCE</scope>
    <source>
        <strain evidence="1">Pbs3</strain>
    </source>
</reference>
<proteinExistence type="predicted"/>
<accession>A0AAU9KSJ2</accession>
<protein>
    <submittedName>
        <fullName evidence="1">Uncharacterized protein</fullName>
    </submittedName>
</protein>
<evidence type="ECO:0000313" key="2">
    <source>
        <dbReference type="Proteomes" id="UP001160483"/>
    </source>
</evidence>